<evidence type="ECO:0000256" key="3">
    <source>
        <dbReference type="ARBA" id="ARBA00022491"/>
    </source>
</evidence>
<evidence type="ECO:0000256" key="6">
    <source>
        <dbReference type="ARBA" id="ARBA00023242"/>
    </source>
</evidence>
<keyword evidence="7" id="KW-0131">Cell cycle</keyword>
<accession>A0A016U2W6</accession>
<dbReference type="STRING" id="53326.A0A016U2W6"/>
<dbReference type="GO" id="GO:0000977">
    <property type="term" value="F:RNA polymerase II transcription regulatory region sequence-specific DNA binding"/>
    <property type="evidence" value="ECO:0007669"/>
    <property type="project" value="TreeGrafter"/>
</dbReference>
<dbReference type="InterPro" id="IPR036915">
    <property type="entry name" value="Cyclin-like_sf"/>
</dbReference>
<dbReference type="Pfam" id="PF11934">
    <property type="entry name" value="DUF3452"/>
    <property type="match status" value="1"/>
</dbReference>
<feature type="compositionally biased region" description="Low complexity" evidence="8">
    <location>
        <begin position="843"/>
        <end position="857"/>
    </location>
</feature>
<comment type="subcellular location">
    <subcellularLocation>
        <location evidence="1">Nucleus</location>
    </subcellularLocation>
</comment>
<dbReference type="GO" id="GO:0030154">
    <property type="term" value="P:cell differentiation"/>
    <property type="evidence" value="ECO:0007669"/>
    <property type="project" value="TreeGrafter"/>
</dbReference>
<dbReference type="Pfam" id="PF01857">
    <property type="entry name" value="RB_B"/>
    <property type="match status" value="1"/>
</dbReference>
<organism evidence="11 12">
    <name type="scientific">Ancylostoma ceylanicum</name>
    <dbReference type="NCBI Taxonomy" id="53326"/>
    <lineage>
        <taxon>Eukaryota</taxon>
        <taxon>Metazoa</taxon>
        <taxon>Ecdysozoa</taxon>
        <taxon>Nematoda</taxon>
        <taxon>Chromadorea</taxon>
        <taxon>Rhabditida</taxon>
        <taxon>Rhabditina</taxon>
        <taxon>Rhabditomorpha</taxon>
        <taxon>Strongyloidea</taxon>
        <taxon>Ancylostomatidae</taxon>
        <taxon>Ancylostomatinae</taxon>
        <taxon>Ancylostoma</taxon>
    </lineage>
</organism>
<reference evidence="12" key="1">
    <citation type="journal article" date="2015" name="Nat. Genet.">
        <title>The genome and transcriptome of the zoonotic hookworm Ancylostoma ceylanicum identify infection-specific gene families.</title>
        <authorList>
            <person name="Schwarz E.M."/>
            <person name="Hu Y."/>
            <person name="Antoshechkin I."/>
            <person name="Miller M.M."/>
            <person name="Sternberg P.W."/>
            <person name="Aroian R.V."/>
        </authorList>
    </citation>
    <scope>NUCLEOTIDE SEQUENCE</scope>
    <source>
        <strain evidence="12">HY135</strain>
    </source>
</reference>
<keyword evidence="12" id="KW-1185">Reference proteome</keyword>
<feature type="region of interest" description="Disordered" evidence="8">
    <location>
        <begin position="814"/>
        <end position="867"/>
    </location>
</feature>
<dbReference type="PANTHER" id="PTHR13742">
    <property type="entry name" value="RETINOBLASTOMA-ASSOCIATED PROTEIN RB -RELATED"/>
    <property type="match status" value="1"/>
</dbReference>
<comment type="caution">
    <text evidence="11">The sequence shown here is derived from an EMBL/GenBank/DDBJ whole genome shotgun (WGS) entry which is preliminary data.</text>
</comment>
<gene>
    <name evidence="11" type="primary">Acey_s0060.g3128</name>
    <name evidence="11" type="synonym">Acey-lin-35</name>
    <name evidence="11" type="ORF">Y032_0060g3128</name>
</gene>
<sequence>MVLSNFCALPWHSAFQCPSQDAGRLFDFDTVLGCTLMFADLAFWRDTEAVAIQSLPLSLAAMETAEEVLPDKKDYKVASPEFEISDAAEAHIEEEVLEYSHEIPPPDEGYLQVCAAIDPNMSEALRDAVWAQLYTMSEKVDLDDETIAYVACAFYCVMLETEKFHQRPFPYSILNILKICSVSVMEFFDKLSRWIDIATSSKRIQEHSLKIQSSLAVSVVIFKKLLPIFRSLFQYVPSSSTQSFDSNSLFSIVWLIIIIMKKSLPSEDLLTCFHMMLCVVEWIYKDLCFHGCDDHIEPESVNLMMESKDGVRVLEVLCRSFDGVLLDAKHFRTHWFSVKRESVLPTLNHKDLDIQSNYEPYLESLNEAYNSLMLRKGELDERMFIPSDIATVFDPASDSSAVELLRRGSNDSRFADAELLLTMSTQNCLEKLADVKRPPSRNDAKSYVISSQQLRPLCPMTQTDATASPAQKLNPLVPSDYKLEGSSLQRCCHQMRDNPVSLITLSADMMGERFVERVTAECSDREEIFDPAISQAPEEHREAMTTLFFVLVEKIILEERKRNPDRDLEGLLRKEEFLSAVFCCAMELVLFVQESERVFPWCLEVCGLPAVSFQKIIEVVVRNESRLTRDMVRHLNHVEERVLEELAWTKDSPLWTSLSRKPDSIPSCDEAWGSSTRVLSLAGSPPKKIRYESDSNNFGMQLPPCNAQKSFFSKIYYLASVRLSDLCERIRIDDRGRRMIWTVLEYILKEERTLFMDRHIDQNLLCIVYIVCKANKTDVSFVDIMAHYRHQPQSDSHIYRMVRVDSSVCLSNSTCPSEDGNSRDSTSAGDSQPLRSLSSVGTSPGASQSADGSAAAAKQLPTTPEPDVAAGQHVDLIVYYNKVFLPRVEEFMQTFTDNLPLASLTPMPVRRMPRSTPLKRSLSDKVSVMSYIPVPLLQRPEPSIYSYKMTQSPMKDLRAINQLIHKTRRYRFTGVTEIAPDAYRVML</sequence>
<dbReference type="SMART" id="SM01367">
    <property type="entry name" value="DUF3452"/>
    <property type="match status" value="1"/>
</dbReference>
<evidence type="ECO:0000256" key="1">
    <source>
        <dbReference type="ARBA" id="ARBA00004123"/>
    </source>
</evidence>
<protein>
    <recommendedName>
        <fullName evidence="13">Retinoblastoma-associated protein A domain protein</fullName>
    </recommendedName>
</protein>
<evidence type="ECO:0000256" key="2">
    <source>
        <dbReference type="ARBA" id="ARBA00009475"/>
    </source>
</evidence>
<evidence type="ECO:0000313" key="11">
    <source>
        <dbReference type="EMBL" id="EYC09455.1"/>
    </source>
</evidence>
<feature type="domain" description="Retinoblastoma-associated protein N-terminal" evidence="9">
    <location>
        <begin position="165"/>
        <end position="286"/>
    </location>
</feature>
<dbReference type="EMBL" id="JARK01001396">
    <property type="protein sequence ID" value="EYC09455.1"/>
    <property type="molecule type" value="Genomic_DNA"/>
</dbReference>
<keyword evidence="4" id="KW-0805">Transcription regulation</keyword>
<evidence type="ECO:0000259" key="10">
    <source>
        <dbReference type="SMART" id="SM01368"/>
    </source>
</evidence>
<dbReference type="PANTHER" id="PTHR13742:SF17">
    <property type="entry name" value="RE32990P-RELATED"/>
    <property type="match status" value="1"/>
</dbReference>
<evidence type="ECO:0000259" key="9">
    <source>
        <dbReference type="SMART" id="SM01367"/>
    </source>
</evidence>
<dbReference type="GO" id="GO:0000785">
    <property type="term" value="C:chromatin"/>
    <property type="evidence" value="ECO:0007669"/>
    <property type="project" value="TreeGrafter"/>
</dbReference>
<proteinExistence type="inferred from homology"/>
<dbReference type="InterPro" id="IPR028309">
    <property type="entry name" value="RB_fam"/>
</dbReference>
<dbReference type="SUPFAM" id="SSF47954">
    <property type="entry name" value="Cyclin-like"/>
    <property type="match status" value="2"/>
</dbReference>
<dbReference type="InterPro" id="IPR024599">
    <property type="entry name" value="RB_N"/>
</dbReference>
<comment type="similarity">
    <text evidence="2">Belongs to the retinoblastoma protein (RB) family.</text>
</comment>
<dbReference type="Proteomes" id="UP000024635">
    <property type="component" value="Unassembled WGS sequence"/>
</dbReference>
<evidence type="ECO:0000256" key="4">
    <source>
        <dbReference type="ARBA" id="ARBA00023015"/>
    </source>
</evidence>
<evidence type="ECO:0008006" key="13">
    <source>
        <dbReference type="Google" id="ProtNLM"/>
    </source>
</evidence>
<keyword evidence="6" id="KW-0539">Nucleus</keyword>
<evidence type="ECO:0000256" key="5">
    <source>
        <dbReference type="ARBA" id="ARBA00023163"/>
    </source>
</evidence>
<keyword evidence="3" id="KW-0678">Repressor</keyword>
<dbReference type="GO" id="GO:2000134">
    <property type="term" value="P:negative regulation of G1/S transition of mitotic cell cycle"/>
    <property type="evidence" value="ECO:0007669"/>
    <property type="project" value="TreeGrafter"/>
</dbReference>
<name>A0A016U2W6_9BILA</name>
<evidence type="ECO:0000313" key="12">
    <source>
        <dbReference type="Proteomes" id="UP000024635"/>
    </source>
</evidence>
<feature type="domain" description="Retinoblastoma-associated protein A-box" evidence="10">
    <location>
        <begin position="468"/>
        <end position="658"/>
    </location>
</feature>
<dbReference type="GO" id="GO:0006357">
    <property type="term" value="P:regulation of transcription by RNA polymerase II"/>
    <property type="evidence" value="ECO:0007669"/>
    <property type="project" value="InterPro"/>
</dbReference>
<dbReference type="Pfam" id="PF01858">
    <property type="entry name" value="RB_A"/>
    <property type="match status" value="1"/>
</dbReference>
<dbReference type="AlphaFoldDB" id="A0A016U2W6"/>
<dbReference type="SMART" id="SM01368">
    <property type="entry name" value="RB_A"/>
    <property type="match status" value="1"/>
</dbReference>
<evidence type="ECO:0000256" key="7">
    <source>
        <dbReference type="ARBA" id="ARBA00023306"/>
    </source>
</evidence>
<evidence type="ECO:0000256" key="8">
    <source>
        <dbReference type="SAM" id="MobiDB-lite"/>
    </source>
</evidence>
<feature type="compositionally biased region" description="Polar residues" evidence="8">
    <location>
        <begin position="823"/>
        <end position="842"/>
    </location>
</feature>
<dbReference type="Gene3D" id="1.10.472.140">
    <property type="match status" value="1"/>
</dbReference>
<keyword evidence="5" id="KW-0804">Transcription</keyword>
<dbReference type="InterPro" id="IPR002719">
    <property type="entry name" value="RB_B"/>
</dbReference>
<dbReference type="GO" id="GO:0005634">
    <property type="term" value="C:nucleus"/>
    <property type="evidence" value="ECO:0007669"/>
    <property type="project" value="UniProtKB-SubCell"/>
</dbReference>
<dbReference type="GO" id="GO:0005667">
    <property type="term" value="C:transcription regulator complex"/>
    <property type="evidence" value="ECO:0007669"/>
    <property type="project" value="TreeGrafter"/>
</dbReference>
<dbReference type="Gene3D" id="1.10.472.10">
    <property type="entry name" value="Cyclin-like"/>
    <property type="match status" value="2"/>
</dbReference>
<dbReference type="InterPro" id="IPR002720">
    <property type="entry name" value="RB_A"/>
</dbReference>
<dbReference type="OrthoDB" id="844594at2759"/>